<accession>A0ABD0LWU8</accession>
<evidence type="ECO:0000256" key="1">
    <source>
        <dbReference type="SAM" id="MobiDB-lite"/>
    </source>
</evidence>
<reference evidence="2 3" key="1">
    <citation type="journal article" date="2023" name="Sci. Data">
        <title>Genome assembly of the Korean intertidal mud-creeper Batillaria attramentaria.</title>
        <authorList>
            <person name="Patra A.K."/>
            <person name="Ho P.T."/>
            <person name="Jun S."/>
            <person name="Lee S.J."/>
            <person name="Kim Y."/>
            <person name="Won Y.J."/>
        </authorList>
    </citation>
    <scope>NUCLEOTIDE SEQUENCE [LARGE SCALE GENOMIC DNA]</scope>
    <source>
        <strain evidence="2">Wonlab-2016</strain>
    </source>
</reference>
<name>A0ABD0LWU8_9CAEN</name>
<dbReference type="AlphaFoldDB" id="A0ABD0LWU8"/>
<feature type="region of interest" description="Disordered" evidence="1">
    <location>
        <begin position="67"/>
        <end position="88"/>
    </location>
</feature>
<protein>
    <submittedName>
        <fullName evidence="2">Uncharacterized protein</fullName>
    </submittedName>
</protein>
<dbReference type="EMBL" id="JACVVK020000019">
    <property type="protein sequence ID" value="KAK7503646.1"/>
    <property type="molecule type" value="Genomic_DNA"/>
</dbReference>
<evidence type="ECO:0000313" key="2">
    <source>
        <dbReference type="EMBL" id="KAK7503646.1"/>
    </source>
</evidence>
<proteinExistence type="predicted"/>
<organism evidence="2 3">
    <name type="scientific">Batillaria attramentaria</name>
    <dbReference type="NCBI Taxonomy" id="370345"/>
    <lineage>
        <taxon>Eukaryota</taxon>
        <taxon>Metazoa</taxon>
        <taxon>Spiralia</taxon>
        <taxon>Lophotrochozoa</taxon>
        <taxon>Mollusca</taxon>
        <taxon>Gastropoda</taxon>
        <taxon>Caenogastropoda</taxon>
        <taxon>Sorbeoconcha</taxon>
        <taxon>Cerithioidea</taxon>
        <taxon>Batillariidae</taxon>
        <taxon>Batillaria</taxon>
    </lineage>
</organism>
<evidence type="ECO:0000313" key="3">
    <source>
        <dbReference type="Proteomes" id="UP001519460"/>
    </source>
</evidence>
<gene>
    <name evidence="2" type="ORF">BaRGS_00005185</name>
</gene>
<feature type="compositionally biased region" description="Basic residues" evidence="1">
    <location>
        <begin position="71"/>
        <end position="80"/>
    </location>
</feature>
<keyword evidence="3" id="KW-1185">Reference proteome</keyword>
<sequence>MLAPTLSLVHSIIPQTARQQIKSGYHIIDQSPATTANTNTDLLVVVQRLKFRLKPLVTKLIAAETYAGTRHNPRRRRRCLPNRSLDEL</sequence>
<dbReference type="Proteomes" id="UP001519460">
    <property type="component" value="Unassembled WGS sequence"/>
</dbReference>
<comment type="caution">
    <text evidence="2">The sequence shown here is derived from an EMBL/GenBank/DDBJ whole genome shotgun (WGS) entry which is preliminary data.</text>
</comment>